<dbReference type="Proteomes" id="UP000009231">
    <property type="component" value="Chromosome"/>
</dbReference>
<reference evidence="1 2" key="1">
    <citation type="journal article" date="2014" name="Int. J. Syst. Evol. Microbiol.">
        <title>Methanobacterium paludis sp. nov. and a novel strain of Methanobacterium lacus isolated from northern peatlands.</title>
        <authorList>
            <person name="Cadillo-Quiroz H."/>
            <person name="Brauer S.L."/>
            <person name="Goodson N."/>
            <person name="Yavitt J.B."/>
            <person name="Zinder S.H."/>
        </authorList>
    </citation>
    <scope>NUCLEOTIDE SEQUENCE [LARGE SCALE GENOMIC DNA]</scope>
    <source>
        <strain evidence="2">DSM 25820 / JCM 18151 / SWAN1</strain>
    </source>
</reference>
<evidence type="ECO:0000313" key="2">
    <source>
        <dbReference type="Proteomes" id="UP000009231"/>
    </source>
</evidence>
<accession>F6D531</accession>
<evidence type="ECO:0000313" key="1">
    <source>
        <dbReference type="EMBL" id="AEG17566.1"/>
    </source>
</evidence>
<dbReference type="HOGENOM" id="CLU_2597778_0_0_2"/>
<dbReference type="EMBL" id="CP002772">
    <property type="protein sequence ID" value="AEG17566.1"/>
    <property type="molecule type" value="Genomic_DNA"/>
</dbReference>
<gene>
    <name evidence="1" type="ordered locus">MSWAN_0528</name>
</gene>
<dbReference type="GeneID" id="10668015"/>
<dbReference type="KEGG" id="mew:MSWAN_0528"/>
<name>F6D531_METPW</name>
<sequence>MKITSLTIKAPEIENLKSFISKKGLEKADPINEYELLRVKDGTISITLYKSGKLVHNGSDDSKMVINAILEREEISNHI</sequence>
<proteinExistence type="predicted"/>
<protein>
    <submittedName>
        <fullName evidence="1">Uncharacterized protein</fullName>
    </submittedName>
</protein>
<keyword evidence="2" id="KW-1185">Reference proteome</keyword>
<dbReference type="RefSeq" id="WP_013825068.1">
    <property type="nucleotide sequence ID" value="NC_015574.1"/>
</dbReference>
<dbReference type="AlphaFoldDB" id="F6D531"/>
<dbReference type="Gene3D" id="3.30.310.10">
    <property type="entry name" value="TATA-Binding Protein"/>
    <property type="match status" value="1"/>
</dbReference>
<dbReference type="STRING" id="868131.MSWAN_0528"/>
<dbReference type="InterPro" id="IPR012295">
    <property type="entry name" value="TBP_dom_sf"/>
</dbReference>
<organism evidence="1 2">
    <name type="scientific">Methanobacterium paludis (strain DSM 25820 / JCM 18151 / SWAN1)</name>
    <dbReference type="NCBI Taxonomy" id="868131"/>
    <lineage>
        <taxon>Archaea</taxon>
        <taxon>Methanobacteriati</taxon>
        <taxon>Methanobacteriota</taxon>
        <taxon>Methanomada group</taxon>
        <taxon>Methanobacteria</taxon>
        <taxon>Methanobacteriales</taxon>
        <taxon>Methanobacteriaceae</taxon>
        <taxon>Methanobacterium</taxon>
    </lineage>
</organism>